<keyword evidence="2" id="KW-0808">Transferase</keyword>
<dbReference type="Proteomes" id="UP000321635">
    <property type="component" value="Unassembled WGS sequence"/>
</dbReference>
<evidence type="ECO:0000313" key="3">
    <source>
        <dbReference type="Proteomes" id="UP000321635"/>
    </source>
</evidence>
<name>A0A511X5E8_9PROT</name>
<proteinExistence type="predicted"/>
<evidence type="ECO:0000259" key="1">
    <source>
        <dbReference type="Pfam" id="PF21722"/>
    </source>
</evidence>
<sequence length="324" mass="31553">MDFLIAANSVPLADRDVAPASGTPQWATDGDPTTSVPATDFPAYIFNAILSEITTAITAGGLTLNGNDWTQLSQVLAKLAPLASPAISGTPTTPDISGSWQTKQVVNAESVSNMLFASLAQPVTSSGGLTVPAGARYLELTCIAAGGGGGGCQSNSSTSTSLISFGSGGGAGSAIISRHAVTSTSSIALTIGAGGAESSAGGDTYVTIDGSVVVRAAGGAGGLSYTGGTSGGAGGAPTLYSGQLVAAYDGSDGYDGQAGNTMRSPGNGAPGFLGMGAGRAGSQGGRPGTSYGAAGGGAYDSSFTGNRYYGGAGYQGAIFYRWIF</sequence>
<evidence type="ECO:0000313" key="2">
    <source>
        <dbReference type="EMBL" id="GEN58140.1"/>
    </source>
</evidence>
<protein>
    <submittedName>
        <fullName evidence="2">Carbohydrate kinase</fullName>
    </submittedName>
</protein>
<reference evidence="2 3" key="1">
    <citation type="submission" date="2019-07" db="EMBL/GenBank/DDBJ databases">
        <title>Whole genome shotgun sequence of Acetobacter nitrogenifigens NBRC 105050.</title>
        <authorList>
            <person name="Hosoyama A."/>
            <person name="Uohara A."/>
            <person name="Ohji S."/>
            <person name="Ichikawa N."/>
        </authorList>
    </citation>
    <scope>NUCLEOTIDE SEQUENCE [LARGE SCALE GENOMIC DNA]</scope>
    <source>
        <strain evidence="2 3">NBRC 105050</strain>
    </source>
</reference>
<dbReference type="RefSeq" id="WP_051291753.1">
    <property type="nucleotide sequence ID" value="NZ_AUBI01000001.1"/>
</dbReference>
<comment type="caution">
    <text evidence="2">The sequence shown here is derived from an EMBL/GenBank/DDBJ whole genome shotgun (WGS) entry which is preliminary data.</text>
</comment>
<organism evidence="2 3">
    <name type="scientific">Acetobacter nitrogenifigens DSM 23921 = NBRC 105050</name>
    <dbReference type="NCBI Taxonomy" id="1120919"/>
    <lineage>
        <taxon>Bacteria</taxon>
        <taxon>Pseudomonadati</taxon>
        <taxon>Pseudomonadota</taxon>
        <taxon>Alphaproteobacteria</taxon>
        <taxon>Acetobacterales</taxon>
        <taxon>Acetobacteraceae</taxon>
        <taxon>Acetobacter</taxon>
    </lineage>
</organism>
<gene>
    <name evidence="2" type="ORF">ANI02nite_00240</name>
</gene>
<dbReference type="EMBL" id="BJYF01000001">
    <property type="protein sequence ID" value="GEN58140.1"/>
    <property type="molecule type" value="Genomic_DNA"/>
</dbReference>
<accession>A0A511X5E8</accession>
<keyword evidence="3" id="KW-1185">Reference proteome</keyword>
<dbReference type="InterPro" id="IPR049304">
    <property type="entry name" value="Gly_rich_dom"/>
</dbReference>
<keyword evidence="2" id="KW-0418">Kinase</keyword>
<feature type="domain" description="Glycine-rich" evidence="1">
    <location>
        <begin position="129"/>
        <end position="321"/>
    </location>
</feature>
<dbReference type="Pfam" id="PF21722">
    <property type="entry name" value="Gly_rich_2"/>
    <property type="match status" value="1"/>
</dbReference>
<dbReference type="AlphaFoldDB" id="A0A511X5E8"/>
<dbReference type="STRING" id="1120919.GCA_000429165_00025"/>
<dbReference type="GO" id="GO:0016301">
    <property type="term" value="F:kinase activity"/>
    <property type="evidence" value="ECO:0007669"/>
    <property type="project" value="UniProtKB-KW"/>
</dbReference>